<sequence>MTTDQRQRIEPSYPKDRTALGGPRLGPLGWARWVWRQLTSMRTALILLLLLAVATVPGSVFPQRSVDPVRVRQYFEDSPTRAEWLDRFGMFEVYSSPWFASIYLLLMISLIGCVLPRMRQHARSLRAQPPRAPARLSRMPVHRRVELDAEPEMVLAAARETLGRRRFRLRDAEDGVLVVSAEKGYLKEAGNLLFHIALLGVIVAVAAGHLFGWRGEIIIKEGESWTSGAGTYDTLNLGPLVDETDVPTFTVRLDDLQVEFESEAQGAQFGQPRIFEGLATVERAGEEPRQRSFGVNNPLSVDGTSLYLLGNGYAPVVTVRDDAGDILFSDAVTFLPQDNTYGSDGVIKVPAADPGLGFAGGFLPTLDISEAGMTSSFPGLVDPALVLTAYEGDLFPEGRSQSVFSIDTESMDQVMQADGEPSRMLLRPGDTLEIPGDRGTIELEGVVRWGGMLVRHDPGRLPALIFAGAALTGLVLMLAVRRRRVFVRVDVGGTLTGDGADPASRHTGLSIAALPKGTDPGLEALVKELLEQITTASGARVPERTTTTGGRDEDER</sequence>
<dbReference type="PANTHER" id="PTHR31566:SF0">
    <property type="entry name" value="CYTOCHROME C BIOGENESIS PROTEIN CCS1, CHLOROPLASTIC"/>
    <property type="match status" value="1"/>
</dbReference>
<comment type="subcellular location">
    <subcellularLocation>
        <location evidence="1">Membrane</location>
        <topology evidence="1">Multi-pass membrane protein</topology>
    </subcellularLocation>
</comment>
<feature type="transmembrane region" description="Helical" evidence="7">
    <location>
        <begin position="44"/>
        <end position="61"/>
    </location>
</feature>
<dbReference type="RefSeq" id="WP_066638135.1">
    <property type="nucleotide sequence ID" value="NZ_CP014989.1"/>
</dbReference>
<evidence type="ECO:0000313" key="9">
    <source>
        <dbReference type="EMBL" id="ANS78815.1"/>
    </source>
</evidence>
<feature type="transmembrane region" description="Helical" evidence="7">
    <location>
        <begin position="192"/>
        <end position="213"/>
    </location>
</feature>
<dbReference type="EMBL" id="CP014989">
    <property type="protein sequence ID" value="ANS78815.1"/>
    <property type="molecule type" value="Genomic_DNA"/>
</dbReference>
<keyword evidence="2 7" id="KW-0812">Transmembrane</keyword>
<evidence type="ECO:0000256" key="7">
    <source>
        <dbReference type="SAM" id="Phobius"/>
    </source>
</evidence>
<reference evidence="9 10" key="1">
    <citation type="submission" date="2016-03" db="EMBL/GenBank/DDBJ databases">
        <title>Shallow-sea hydrothermal system.</title>
        <authorList>
            <person name="Tang K."/>
        </authorList>
    </citation>
    <scope>NUCLEOTIDE SEQUENCE [LARGE SCALE GENOMIC DNA]</scope>
    <source>
        <strain evidence="9 10">JLT9</strain>
    </source>
</reference>
<evidence type="ECO:0000259" key="8">
    <source>
        <dbReference type="Pfam" id="PF05140"/>
    </source>
</evidence>
<evidence type="ECO:0000256" key="5">
    <source>
        <dbReference type="ARBA" id="ARBA00023136"/>
    </source>
</evidence>
<dbReference type="InterPro" id="IPR007816">
    <property type="entry name" value="ResB-like_domain"/>
</dbReference>
<dbReference type="GO" id="GO:0017004">
    <property type="term" value="P:cytochrome complex assembly"/>
    <property type="evidence" value="ECO:0007669"/>
    <property type="project" value="UniProtKB-KW"/>
</dbReference>
<dbReference type="KEGG" id="serj:SGUI_1419"/>
<dbReference type="GO" id="GO:0016020">
    <property type="term" value="C:membrane"/>
    <property type="evidence" value="ECO:0007669"/>
    <property type="project" value="UniProtKB-SubCell"/>
</dbReference>
<dbReference type="PANTHER" id="PTHR31566">
    <property type="entry name" value="CYTOCHROME C BIOGENESIS PROTEIN CCS1, CHLOROPLASTIC"/>
    <property type="match status" value="1"/>
</dbReference>
<keyword evidence="3" id="KW-0201">Cytochrome c-type biogenesis</keyword>
<evidence type="ECO:0000256" key="3">
    <source>
        <dbReference type="ARBA" id="ARBA00022748"/>
    </source>
</evidence>
<organism evidence="9 10">
    <name type="scientific">Serinicoccus hydrothermalis</name>
    <dbReference type="NCBI Taxonomy" id="1758689"/>
    <lineage>
        <taxon>Bacteria</taxon>
        <taxon>Bacillati</taxon>
        <taxon>Actinomycetota</taxon>
        <taxon>Actinomycetes</taxon>
        <taxon>Micrococcales</taxon>
        <taxon>Ornithinimicrobiaceae</taxon>
        <taxon>Serinicoccus</taxon>
    </lineage>
</organism>
<dbReference type="Proteomes" id="UP000092482">
    <property type="component" value="Chromosome"/>
</dbReference>
<evidence type="ECO:0000313" key="10">
    <source>
        <dbReference type="Proteomes" id="UP000092482"/>
    </source>
</evidence>
<feature type="region of interest" description="Disordered" evidence="6">
    <location>
        <begin position="1"/>
        <end position="20"/>
    </location>
</feature>
<feature type="compositionally biased region" description="Basic and acidic residues" evidence="6">
    <location>
        <begin position="1"/>
        <end position="18"/>
    </location>
</feature>
<proteinExistence type="predicted"/>
<dbReference type="InterPro" id="IPR023494">
    <property type="entry name" value="Cyt_c_bgen_Ccs1/CcsB/ResB"/>
</dbReference>
<name>A0A1B1NBR2_9MICO</name>
<dbReference type="OrthoDB" id="3949537at2"/>
<dbReference type="AlphaFoldDB" id="A0A1B1NBR2"/>
<protein>
    <submittedName>
        <fullName evidence="9">Ccs1/ResB-related putative cytochrome C-type biogenesis protein</fullName>
    </submittedName>
</protein>
<evidence type="ECO:0000256" key="4">
    <source>
        <dbReference type="ARBA" id="ARBA00022989"/>
    </source>
</evidence>
<keyword evidence="4 7" id="KW-1133">Transmembrane helix</keyword>
<dbReference type="PATRIC" id="fig|1758689.4.peg.1461"/>
<dbReference type="Pfam" id="PF05140">
    <property type="entry name" value="ResB"/>
    <property type="match status" value="1"/>
</dbReference>
<feature type="domain" description="ResB-like" evidence="8">
    <location>
        <begin position="41"/>
        <end position="523"/>
    </location>
</feature>
<feature type="transmembrane region" description="Helical" evidence="7">
    <location>
        <begin position="98"/>
        <end position="116"/>
    </location>
</feature>
<accession>A0A1B1NBR2</accession>
<gene>
    <name evidence="9" type="ORF">SGUI_1419</name>
</gene>
<keyword evidence="5 7" id="KW-0472">Membrane</keyword>
<feature type="transmembrane region" description="Helical" evidence="7">
    <location>
        <begin position="461"/>
        <end position="480"/>
    </location>
</feature>
<evidence type="ECO:0000256" key="2">
    <source>
        <dbReference type="ARBA" id="ARBA00022692"/>
    </source>
</evidence>
<keyword evidence="10" id="KW-1185">Reference proteome</keyword>
<feature type="region of interest" description="Disordered" evidence="6">
    <location>
        <begin position="536"/>
        <end position="556"/>
    </location>
</feature>
<evidence type="ECO:0000256" key="6">
    <source>
        <dbReference type="SAM" id="MobiDB-lite"/>
    </source>
</evidence>
<evidence type="ECO:0000256" key="1">
    <source>
        <dbReference type="ARBA" id="ARBA00004141"/>
    </source>
</evidence>
<dbReference type="STRING" id="1758689.SGUI_1419"/>